<reference evidence="3" key="1">
    <citation type="submission" date="2016-11" db="EMBL/GenBank/DDBJ databases">
        <authorList>
            <person name="Varghese N."/>
            <person name="Submissions S."/>
        </authorList>
    </citation>
    <scope>NUCLEOTIDE SEQUENCE [LARGE SCALE GENOMIC DNA]</scope>
    <source>
        <strain evidence="3">DSM 16785</strain>
    </source>
</reference>
<dbReference type="InterPro" id="IPR001268">
    <property type="entry name" value="NADH_UbQ_OxRdtase_30kDa_su"/>
</dbReference>
<dbReference type="STRING" id="1122195.SAMN02745164_01105"/>
<comment type="caution">
    <text evidence="3">The sequence shown here is derived from an EMBL/GenBank/DDBJ whole genome shotgun (WGS) entry which is preliminary data.</text>
</comment>
<dbReference type="AlphaFoldDB" id="A0A1M4W6N5"/>
<dbReference type="Proteomes" id="UP000184334">
    <property type="component" value="Unassembled WGS sequence"/>
</dbReference>
<evidence type="ECO:0000256" key="1">
    <source>
        <dbReference type="ARBA" id="ARBA00007569"/>
    </source>
</evidence>
<evidence type="ECO:0000313" key="4">
    <source>
        <dbReference type="Proteomes" id="UP000184334"/>
    </source>
</evidence>
<comment type="similarity">
    <text evidence="1">Belongs to the complex I 30 kDa subunit family.</text>
</comment>
<dbReference type="PANTHER" id="PTHR10884">
    <property type="entry name" value="NADH DEHYDROGENASE UBIQUINONE IRON-SULFUR PROTEIN 3"/>
    <property type="match status" value="1"/>
</dbReference>
<evidence type="ECO:0000313" key="3">
    <source>
        <dbReference type="EMBL" id="SHE76753.1"/>
    </source>
</evidence>
<dbReference type="Gene3D" id="3.30.460.80">
    <property type="entry name" value="NADH:ubiquinone oxidoreductase, 30kDa subunit"/>
    <property type="match status" value="1"/>
</dbReference>
<dbReference type="OrthoDB" id="9803286at2"/>
<feature type="domain" description="NADH:ubiquinone oxidoreductase 30kDa subunit" evidence="2">
    <location>
        <begin position="31"/>
        <end position="146"/>
    </location>
</feature>
<name>A0A1M4W6N5_MARH1</name>
<dbReference type="SUPFAM" id="SSF143243">
    <property type="entry name" value="Nqo5-like"/>
    <property type="match status" value="1"/>
</dbReference>
<dbReference type="RefSeq" id="WP_072864283.1">
    <property type="nucleotide sequence ID" value="NZ_FQUI01000014.1"/>
</dbReference>
<keyword evidence="4" id="KW-1185">Reference proteome</keyword>
<evidence type="ECO:0000259" key="2">
    <source>
        <dbReference type="Pfam" id="PF00329"/>
    </source>
</evidence>
<protein>
    <submittedName>
        <fullName evidence="3">NADH-quinone oxidoreductase subunit C</fullName>
    </submittedName>
</protein>
<accession>A0A1M4W6N5</accession>
<sequence length="171" mass="20393">MNSTNNIIEDIKSKFNPENIEKVKKNQVAIDLKHEEVHSVLAYLKSQGWKQLTLLTCIDWIKENKFQLVYIIMNWENSMTIQVRTKINRDNPQFRTIINIYPGAEFYERDVHEFFGVEFEGNEKANKPLFLELWDDIPPMRKDFDPLAYSKKKFDVREYKVDFIPKEGEAE</sequence>
<dbReference type="PANTHER" id="PTHR10884:SF14">
    <property type="entry name" value="NADH DEHYDROGENASE [UBIQUINONE] IRON-SULFUR PROTEIN 3, MITOCHONDRIAL"/>
    <property type="match status" value="1"/>
</dbReference>
<gene>
    <name evidence="3" type="ORF">SAMN02745164_01105</name>
</gene>
<dbReference type="InterPro" id="IPR037232">
    <property type="entry name" value="NADH_quin_OxRdtase_su_C/D-like"/>
</dbReference>
<organism evidence="3 4">
    <name type="scientific">Marinitoga hydrogenitolerans (strain DSM 16785 / JCM 12826 / AT1271)</name>
    <dbReference type="NCBI Taxonomy" id="1122195"/>
    <lineage>
        <taxon>Bacteria</taxon>
        <taxon>Thermotogati</taxon>
        <taxon>Thermotogota</taxon>
        <taxon>Thermotogae</taxon>
        <taxon>Petrotogales</taxon>
        <taxon>Petrotogaceae</taxon>
        <taxon>Marinitoga</taxon>
    </lineage>
</organism>
<dbReference type="Pfam" id="PF00329">
    <property type="entry name" value="Complex1_30kDa"/>
    <property type="match status" value="1"/>
</dbReference>
<dbReference type="GO" id="GO:0008137">
    <property type="term" value="F:NADH dehydrogenase (ubiquinone) activity"/>
    <property type="evidence" value="ECO:0007669"/>
    <property type="project" value="InterPro"/>
</dbReference>
<dbReference type="EMBL" id="FQUI01000014">
    <property type="protein sequence ID" value="SHE76753.1"/>
    <property type="molecule type" value="Genomic_DNA"/>
</dbReference>
<proteinExistence type="inferred from homology"/>